<feature type="transmembrane region" description="Helical" evidence="7">
    <location>
        <begin position="1359"/>
        <end position="1378"/>
    </location>
</feature>
<proteinExistence type="predicted"/>
<dbReference type="RefSeq" id="WP_286219086.1">
    <property type="nucleotide sequence ID" value="NZ_AP027729.1"/>
</dbReference>
<dbReference type="InterPro" id="IPR046022">
    <property type="entry name" value="DUF5979"/>
</dbReference>
<keyword evidence="4" id="KW-0732">Signal</keyword>
<evidence type="ECO:0000256" key="1">
    <source>
        <dbReference type="ARBA" id="ARBA00004613"/>
    </source>
</evidence>
<dbReference type="InterPro" id="IPR033764">
    <property type="entry name" value="Sdr_B"/>
</dbReference>
<keyword evidence="3" id="KW-0964">Secreted</keyword>
<reference evidence="10" key="1">
    <citation type="journal article" date="2019" name="Int. J. Syst. Evol. Microbiol.">
        <title>The Global Catalogue of Microorganisms (GCM) 10K type strain sequencing project: providing services to taxonomists for standard genome sequencing and annotation.</title>
        <authorList>
            <consortium name="The Broad Institute Genomics Platform"/>
            <consortium name="The Broad Institute Genome Sequencing Center for Infectious Disease"/>
            <person name="Wu L."/>
            <person name="Ma J."/>
        </authorList>
    </citation>
    <scope>NUCLEOTIDE SEQUENCE [LARGE SCALE GENOMIC DNA]</scope>
    <source>
        <strain evidence="10">NBRC 108565</strain>
    </source>
</reference>
<evidence type="ECO:0000313" key="9">
    <source>
        <dbReference type="EMBL" id="BDZ42033.1"/>
    </source>
</evidence>
<name>A0ABN6XD37_9CELL</name>
<dbReference type="PROSITE" id="PS50847">
    <property type="entry name" value="GRAM_POS_ANCHORING"/>
    <property type="match status" value="1"/>
</dbReference>
<evidence type="ECO:0000256" key="2">
    <source>
        <dbReference type="ARBA" id="ARBA00022512"/>
    </source>
</evidence>
<keyword evidence="10" id="KW-1185">Reference proteome</keyword>
<evidence type="ECO:0000256" key="7">
    <source>
        <dbReference type="SAM" id="Phobius"/>
    </source>
</evidence>
<dbReference type="Proteomes" id="UP001321475">
    <property type="component" value="Chromosome"/>
</dbReference>
<dbReference type="InterPro" id="IPR013783">
    <property type="entry name" value="Ig-like_fold"/>
</dbReference>
<feature type="compositionally biased region" description="Pro residues" evidence="6">
    <location>
        <begin position="1325"/>
        <end position="1341"/>
    </location>
</feature>
<evidence type="ECO:0000256" key="3">
    <source>
        <dbReference type="ARBA" id="ARBA00022525"/>
    </source>
</evidence>
<keyword evidence="2" id="KW-0134">Cell wall</keyword>
<feature type="region of interest" description="Disordered" evidence="6">
    <location>
        <begin position="1320"/>
        <end position="1354"/>
    </location>
</feature>
<feature type="compositionally biased region" description="Low complexity" evidence="6">
    <location>
        <begin position="1342"/>
        <end position="1354"/>
    </location>
</feature>
<feature type="region of interest" description="Disordered" evidence="6">
    <location>
        <begin position="170"/>
        <end position="189"/>
    </location>
</feature>
<dbReference type="Pfam" id="PF17210">
    <property type="entry name" value="SdrD_B"/>
    <property type="match status" value="1"/>
</dbReference>
<dbReference type="Pfam" id="PF19407">
    <property type="entry name" value="DUF5979"/>
    <property type="match status" value="8"/>
</dbReference>
<dbReference type="InterPro" id="IPR019931">
    <property type="entry name" value="LPXTG_anchor"/>
</dbReference>
<feature type="domain" description="Gram-positive cocci surface proteins LPxTG" evidence="8">
    <location>
        <begin position="1352"/>
        <end position="1386"/>
    </location>
</feature>
<keyword evidence="7" id="KW-0472">Membrane</keyword>
<sequence>MAHGQILVGYVENATATDIGDVNAVVRAVPTGDPSGLADPASEVLRIDDLSYQKGAAFNSCALAQQAHTCQWHPWRDTFDPTEMGIDSPTDLSLAWPQPMLTDLSFTSDGELVVGFSDRFGFQLGYNNVAPFNPVAGTVYEAFASGDTLIAAPSASGTFTLENDGVVGGKTSAATSSSANDPLTPQGPGGREFFHDTNTFAGPVTRRGEHQEISTGGLASLPGADQILSTGYDTVSEFRTNGFSWYDTTGGATAGDSQRGRMVEMPIEGALAKAGGLGDVAALLPLAPLQIGNVVWFDADQDGIQDADEPPLPGVVVRLLDPQGTELATKTTDANGQYYFATNEGVTGFTPNGGDYTVEFVKPTTGDVDFGGDTRFGTVPWAAVIFTQQDVGDPTTSPRDDIVDSDADPANGQVTYTAGNPGENDPNIDAGFVASTAVFIEKQLGQGSLPVEPTTSFLIDVEARDFRQDPLDLQGQDTVSVAAGSSTRIPISPATPGLLPAGSEVQVSEAPDPNFDVVVSPSGWNLVPVGTDDASYATVTVTNTRVESTGFEIAKDLTDPEGLVGSETFSGTWTCTDGTHADATGTWSTTGAGTFTVPDDTADPDATSASLWVGMTCTVTETTPTGGDGTWEPPTIGADVTLGVDATDTVPVVTVSNEFVAESTDFQITKSLTDSAGLVPSGTQFAGTWSCTYPDAATEVDDGTWTLAAGGTVTISTDSPVGSVCTVTETAPGDVPGGTWETPTISPASVTLGATGNNDPVEVVTVSNTFTPTPTGFDITKALTDDEQVVDPDLDYTGTWECVDPANPGTVYDDGTWTVKAGETTTITPNAPVGAQCNVVETPPADVPGDGTWEPPTIMPSSVILGVAANSPNPEVTVTNEFIATSTGFAITKDLTDPYNVVPAGTTFTGTWSCEAPDGSDAGSGTWTLAAGDSTATLAVDAPVGSVCTVTEDAPAGLPDGSWETPTISGTVTLGVAANNDPLPIVTVSNEFTADTAGFSITKNVTDPFGAVPLDLEFTGSWECTYPDASTVVGSGTWTLEDGDDVTLGTGLPVGSVCTVTEDQPADIPGDGTWEQPVISGTVTLEAAGNNPVPVPVTVTNSFLADATPFDITKALVDDEGLVDPSVTYAGTWSCVDGNGAQVASGTWSLVAGDTTRITTNAPIGSECTVVETAPVQQPDGTWETPDISGTVTLGLEATDPVEVVTVTNTFTPDATGFKIEKVLVDDGGVVPSGTTFTGDWVCVAPDGSDAGSGTWTLTGGGTTVVLADDVPVGSECTVTEDTPADVDGGSWEQPTISGGVTLAATGTDPTVPVVSVTNTFTPVTPTPTPTPTPTTPPTTPTTPSTPTTPDLPVTGAQVASIGALALLLLGLGTAAVLTTRRRREE</sequence>
<evidence type="ECO:0000259" key="8">
    <source>
        <dbReference type="PROSITE" id="PS50847"/>
    </source>
</evidence>
<organism evidence="9 10">
    <name type="scientific">Paraoerskovia sediminicola</name>
    <dbReference type="NCBI Taxonomy" id="1138587"/>
    <lineage>
        <taxon>Bacteria</taxon>
        <taxon>Bacillati</taxon>
        <taxon>Actinomycetota</taxon>
        <taxon>Actinomycetes</taxon>
        <taxon>Micrococcales</taxon>
        <taxon>Cellulomonadaceae</taxon>
        <taxon>Paraoerskovia</taxon>
    </lineage>
</organism>
<evidence type="ECO:0000256" key="4">
    <source>
        <dbReference type="ARBA" id="ARBA00022729"/>
    </source>
</evidence>
<dbReference type="SUPFAM" id="SSF117074">
    <property type="entry name" value="Hypothetical protein PA1324"/>
    <property type="match status" value="1"/>
</dbReference>
<dbReference type="Gene3D" id="2.60.40.10">
    <property type="entry name" value="Immunoglobulins"/>
    <property type="match status" value="1"/>
</dbReference>
<keyword evidence="7" id="KW-1133">Transmembrane helix</keyword>
<dbReference type="EMBL" id="AP027729">
    <property type="protein sequence ID" value="BDZ42033.1"/>
    <property type="molecule type" value="Genomic_DNA"/>
</dbReference>
<evidence type="ECO:0000256" key="5">
    <source>
        <dbReference type="ARBA" id="ARBA00023088"/>
    </source>
</evidence>
<evidence type="ECO:0000313" key="10">
    <source>
        <dbReference type="Proteomes" id="UP001321475"/>
    </source>
</evidence>
<evidence type="ECO:0000256" key="6">
    <source>
        <dbReference type="SAM" id="MobiDB-lite"/>
    </source>
</evidence>
<comment type="subcellular location">
    <subcellularLocation>
        <location evidence="1">Secreted</location>
    </subcellularLocation>
</comment>
<accession>A0ABN6XD37</accession>
<keyword evidence="5" id="KW-0572">Peptidoglycan-anchor</keyword>
<gene>
    <name evidence="9" type="ORF">GCM10025865_13320</name>
</gene>
<keyword evidence="7" id="KW-0812">Transmembrane</keyword>
<protein>
    <recommendedName>
        <fullName evidence="8">Gram-positive cocci surface proteins LPxTG domain-containing protein</fullName>
    </recommendedName>
</protein>